<dbReference type="EMBL" id="JAWDGP010004625">
    <property type="protein sequence ID" value="KAK3762958.1"/>
    <property type="molecule type" value="Genomic_DNA"/>
</dbReference>
<proteinExistence type="predicted"/>
<accession>A0AAE1DB42</accession>
<dbReference type="Proteomes" id="UP001283361">
    <property type="component" value="Unassembled WGS sequence"/>
</dbReference>
<reference evidence="1" key="1">
    <citation type="journal article" date="2023" name="G3 (Bethesda)">
        <title>A reference genome for the long-term kleptoplast-retaining sea slug Elysia crispata morphotype clarki.</title>
        <authorList>
            <person name="Eastman K.E."/>
            <person name="Pendleton A.L."/>
            <person name="Shaikh M.A."/>
            <person name="Suttiyut T."/>
            <person name="Ogas R."/>
            <person name="Tomko P."/>
            <person name="Gavelis G."/>
            <person name="Widhalm J.R."/>
            <person name="Wisecaver J.H."/>
        </authorList>
    </citation>
    <scope>NUCLEOTIDE SEQUENCE</scope>
    <source>
        <strain evidence="1">ECLA1</strain>
    </source>
</reference>
<keyword evidence="2" id="KW-1185">Reference proteome</keyword>
<protein>
    <submittedName>
        <fullName evidence="1">Uncharacterized protein</fullName>
    </submittedName>
</protein>
<evidence type="ECO:0000313" key="1">
    <source>
        <dbReference type="EMBL" id="KAK3762958.1"/>
    </source>
</evidence>
<organism evidence="1 2">
    <name type="scientific">Elysia crispata</name>
    <name type="common">lettuce slug</name>
    <dbReference type="NCBI Taxonomy" id="231223"/>
    <lineage>
        <taxon>Eukaryota</taxon>
        <taxon>Metazoa</taxon>
        <taxon>Spiralia</taxon>
        <taxon>Lophotrochozoa</taxon>
        <taxon>Mollusca</taxon>
        <taxon>Gastropoda</taxon>
        <taxon>Heterobranchia</taxon>
        <taxon>Euthyneura</taxon>
        <taxon>Panpulmonata</taxon>
        <taxon>Sacoglossa</taxon>
        <taxon>Placobranchoidea</taxon>
        <taxon>Plakobranchidae</taxon>
        <taxon>Elysia</taxon>
    </lineage>
</organism>
<sequence>MLVWILTEKLSKQTLSGSSKPVQNRPLRGEQCFPETKNRRLHGIDWGANVQALNRVVAVGTTRFVRLSELEARDPRRLHFVTPQRKFARVLWKPMVIKNREHFKKPVLLVCIVFAFIAET</sequence>
<dbReference type="AlphaFoldDB" id="A0AAE1DB42"/>
<gene>
    <name evidence="1" type="ORF">RRG08_008174</name>
</gene>
<name>A0AAE1DB42_9GAST</name>
<comment type="caution">
    <text evidence="1">The sequence shown here is derived from an EMBL/GenBank/DDBJ whole genome shotgun (WGS) entry which is preliminary data.</text>
</comment>
<evidence type="ECO:0000313" key="2">
    <source>
        <dbReference type="Proteomes" id="UP001283361"/>
    </source>
</evidence>